<dbReference type="Proteomes" id="UP000291236">
    <property type="component" value="Chromosome"/>
</dbReference>
<comment type="cofactor">
    <cofactor evidence="1">
        <name>thiamine diphosphate</name>
        <dbReference type="ChEBI" id="CHEBI:58937"/>
    </cofactor>
</comment>
<dbReference type="OrthoDB" id="8732661at2"/>
<dbReference type="PANTHER" id="PTHR47514:SF1">
    <property type="entry name" value="TRANSKETOLASE N-TERMINAL SECTION-RELATED"/>
    <property type="match status" value="1"/>
</dbReference>
<evidence type="ECO:0000313" key="6">
    <source>
        <dbReference type="Proteomes" id="UP000291236"/>
    </source>
</evidence>
<dbReference type="KEGG" id="sbf:JCM31447_23350"/>
<evidence type="ECO:0000313" key="5">
    <source>
        <dbReference type="EMBL" id="BBH53882.1"/>
    </source>
</evidence>
<evidence type="ECO:0000259" key="4">
    <source>
        <dbReference type="Pfam" id="PF00456"/>
    </source>
</evidence>
<evidence type="ECO:0000256" key="3">
    <source>
        <dbReference type="ARBA" id="ARBA00023052"/>
    </source>
</evidence>
<dbReference type="SUPFAM" id="SSF52518">
    <property type="entry name" value="Thiamin diphosphate-binding fold (THDP-binding)"/>
    <property type="match status" value="1"/>
</dbReference>
<protein>
    <submittedName>
        <fullName evidence="5">Transketolase</fullName>
    </submittedName>
</protein>
<comment type="similarity">
    <text evidence="2">Belongs to the transketolase family.</text>
</comment>
<dbReference type="EMBL" id="AP019368">
    <property type="protein sequence ID" value="BBH53882.1"/>
    <property type="molecule type" value="Genomic_DNA"/>
</dbReference>
<reference evidence="5 6" key="1">
    <citation type="submission" date="2018-12" db="EMBL/GenBank/DDBJ databases">
        <title>Rubrispira sanarue gen. nov., sp., nov., a member of the order Silvanigrellales, isolated from a brackish lake in Hamamatsu Japan.</title>
        <authorList>
            <person name="Maejima Y."/>
            <person name="Iino T."/>
            <person name="Muraguchi Y."/>
            <person name="Fukuda K."/>
            <person name="Nojiri H."/>
            <person name="Ohkuma M."/>
            <person name="Moriuchi R."/>
            <person name="Dohra H."/>
            <person name="Kimbara K."/>
            <person name="Shintani M."/>
        </authorList>
    </citation>
    <scope>NUCLEOTIDE SEQUENCE [LARGE SCALE GENOMIC DNA]</scope>
    <source>
        <strain evidence="5 6">RF1110005</strain>
    </source>
</reference>
<dbReference type="Pfam" id="PF00456">
    <property type="entry name" value="Transketolase_N"/>
    <property type="match status" value="1"/>
</dbReference>
<dbReference type="InterPro" id="IPR029061">
    <property type="entry name" value="THDP-binding"/>
</dbReference>
<gene>
    <name evidence="5" type="ORF">JCM31447_23350</name>
</gene>
<proteinExistence type="inferred from homology"/>
<dbReference type="AlphaFoldDB" id="A0A4P2VXW2"/>
<keyword evidence="6" id="KW-1185">Reference proteome</keyword>
<name>A0A4P2VXW2_FLUSA</name>
<evidence type="ECO:0000256" key="1">
    <source>
        <dbReference type="ARBA" id="ARBA00001964"/>
    </source>
</evidence>
<dbReference type="RefSeq" id="WP_130610621.1">
    <property type="nucleotide sequence ID" value="NZ_AP019368.1"/>
</dbReference>
<dbReference type="Gene3D" id="3.40.50.970">
    <property type="match status" value="1"/>
</dbReference>
<dbReference type="InterPro" id="IPR005474">
    <property type="entry name" value="Transketolase_N"/>
</dbReference>
<feature type="domain" description="Transketolase N-terminal" evidence="4">
    <location>
        <begin position="43"/>
        <end position="270"/>
    </location>
</feature>
<sequence length="283" mass="31106">MLNKEVCADQSNHIIPNLEPNPLDKLKIISISIKKRFLKMYFNANAGHVGSSLSCADILTICKFHWSKSINDEIILSKGHAAAALYATLAESGELSEEQIDTFYKDGTNLAAHPPANKLAKIPFATGSLGHGLSLATGLALSDKFTGMARNIFCITSDGELNEGSTWEASLFAAQHKLTNLYWLIDSNKIQGFGRTSDTLELEPLKLKIECFGWNVLEANGHNFVDLENAMNAVRQLAPGKPNAIICNTIKGKDMYQLQDEIACHYLPMSQNCYTKTLENILA</sequence>
<keyword evidence="3" id="KW-0786">Thiamine pyrophosphate</keyword>
<organism evidence="5 6">
    <name type="scientific">Fluviispira sanaruensis</name>
    <dbReference type="NCBI Taxonomy" id="2493639"/>
    <lineage>
        <taxon>Bacteria</taxon>
        <taxon>Pseudomonadati</taxon>
        <taxon>Bdellovibrionota</taxon>
        <taxon>Oligoflexia</taxon>
        <taxon>Silvanigrellales</taxon>
        <taxon>Silvanigrellaceae</taxon>
        <taxon>Fluviispira</taxon>
    </lineage>
</organism>
<evidence type="ECO:0000256" key="2">
    <source>
        <dbReference type="ARBA" id="ARBA00007131"/>
    </source>
</evidence>
<accession>A0A4P2VXW2</accession>
<dbReference type="PANTHER" id="PTHR47514">
    <property type="entry name" value="TRANSKETOLASE N-TERMINAL SECTION-RELATED"/>
    <property type="match status" value="1"/>
</dbReference>